<feature type="transmembrane region" description="Helical" evidence="1">
    <location>
        <begin position="64"/>
        <end position="82"/>
    </location>
</feature>
<evidence type="ECO:0000313" key="3">
    <source>
        <dbReference type="Proteomes" id="UP000289841"/>
    </source>
</evidence>
<feature type="transmembrane region" description="Helical" evidence="1">
    <location>
        <begin position="118"/>
        <end position="138"/>
    </location>
</feature>
<keyword evidence="3" id="KW-1185">Reference proteome</keyword>
<reference evidence="2 3" key="1">
    <citation type="submission" date="2019-01" db="EMBL/GenBank/DDBJ databases">
        <authorList>
            <consortium name="Pathogen Informatics"/>
        </authorList>
    </citation>
    <scope>NUCLEOTIDE SEQUENCE [LARGE SCALE GENOMIC DNA]</scope>
    <source>
        <strain evidence="2 3">NCTC10138</strain>
    </source>
</reference>
<protein>
    <submittedName>
        <fullName evidence="2">Uncharacterized protein</fullName>
    </submittedName>
</protein>
<feature type="transmembrane region" description="Helical" evidence="1">
    <location>
        <begin position="37"/>
        <end position="57"/>
    </location>
</feature>
<gene>
    <name evidence="2" type="ORF">NCTC10138_00549</name>
</gene>
<dbReference type="AlphaFoldDB" id="A0A449BCL3"/>
<evidence type="ECO:0000256" key="1">
    <source>
        <dbReference type="SAM" id="Phobius"/>
    </source>
</evidence>
<keyword evidence="1" id="KW-1133">Transmembrane helix</keyword>
<feature type="transmembrane region" description="Helical" evidence="1">
    <location>
        <begin position="88"/>
        <end position="106"/>
    </location>
</feature>
<feature type="transmembrane region" description="Helical" evidence="1">
    <location>
        <begin position="205"/>
        <end position="225"/>
    </location>
</feature>
<dbReference type="RefSeq" id="WP_026390574.1">
    <property type="nucleotide sequence ID" value="NZ_LR215048.1"/>
</dbReference>
<name>A0A449BCL3_HAPAX</name>
<keyword evidence="1" id="KW-0472">Membrane</keyword>
<dbReference type="Proteomes" id="UP000289841">
    <property type="component" value="Chromosome"/>
</dbReference>
<keyword evidence="1" id="KW-0812">Transmembrane</keyword>
<dbReference type="EMBL" id="LR215048">
    <property type="protein sequence ID" value="VEU80191.1"/>
    <property type="molecule type" value="Genomic_DNA"/>
</dbReference>
<feature type="transmembrane region" description="Helical" evidence="1">
    <location>
        <begin position="12"/>
        <end position="31"/>
    </location>
</feature>
<proteinExistence type="predicted"/>
<organism evidence="2 3">
    <name type="scientific">Haploplasma axanthum</name>
    <name type="common">Acholeplasma axanthum</name>
    <dbReference type="NCBI Taxonomy" id="29552"/>
    <lineage>
        <taxon>Bacteria</taxon>
        <taxon>Bacillati</taxon>
        <taxon>Mycoplasmatota</taxon>
        <taxon>Mollicutes</taxon>
        <taxon>Acholeplasmatales</taxon>
        <taxon>Acholeplasmataceae</taxon>
        <taxon>Haploplasma</taxon>
    </lineage>
</organism>
<feature type="transmembrane region" description="Helical" evidence="1">
    <location>
        <begin position="144"/>
        <end position="163"/>
    </location>
</feature>
<evidence type="ECO:0000313" key="2">
    <source>
        <dbReference type="EMBL" id="VEU80191.1"/>
    </source>
</evidence>
<feature type="transmembrane region" description="Helical" evidence="1">
    <location>
        <begin position="175"/>
        <end position="193"/>
    </location>
</feature>
<dbReference type="KEGG" id="aaxa:NCTC10138_00549"/>
<sequence>MPLTLKRVYQFLYLSYILLLGIIYIVFPNVVENSEGVVNVIFISLVITTLTFMLAYFEIKFQILKAYWLLGYFISILSPILFLFTKYASIICLLTIIPFLIISFIIKRTKILKYNVLNDTLINIDYLLCFLVSVVLILTKQEYWYLGILMLLNVVLIEVLLYLDLKKVSKNNDSKILVTLLMIILIAFLAYNGELLLDYRSNISILENVLIPIVTIASVLVLAIVNKRNLDELIKNITID</sequence>
<accession>A0A449BCL3</accession>